<dbReference type="PROSITE" id="PS51737">
    <property type="entry name" value="RECOMBINASE_DNA_BIND"/>
    <property type="match status" value="1"/>
</dbReference>
<dbReference type="PANTHER" id="PTHR30461">
    <property type="entry name" value="DNA-INVERTASE FROM LAMBDOID PROPHAGE"/>
    <property type="match status" value="1"/>
</dbReference>
<evidence type="ECO:0000256" key="3">
    <source>
        <dbReference type="SAM" id="Coils"/>
    </source>
</evidence>
<dbReference type="InterPro" id="IPR011109">
    <property type="entry name" value="DNA_bind_recombinase_dom"/>
</dbReference>
<dbReference type="InterPro" id="IPR038109">
    <property type="entry name" value="DNA_bind_recomb_sf"/>
</dbReference>
<keyword evidence="6" id="KW-1185">Reference proteome</keyword>
<dbReference type="PANTHER" id="PTHR30461:SF2">
    <property type="entry name" value="SERINE RECOMBINASE PINE-RELATED"/>
    <property type="match status" value="1"/>
</dbReference>
<name>A0A3A4KA69_9NOCA</name>
<gene>
    <name evidence="5" type="ORF">D5S18_15935</name>
</gene>
<comment type="caution">
    <text evidence="5">The sequence shown here is derived from an EMBL/GenBank/DDBJ whole genome shotgun (WGS) entry which is preliminary data.</text>
</comment>
<evidence type="ECO:0000313" key="5">
    <source>
        <dbReference type="EMBL" id="RJO74905.1"/>
    </source>
</evidence>
<dbReference type="InterPro" id="IPR025827">
    <property type="entry name" value="Zn_ribbon_recom_dom"/>
</dbReference>
<dbReference type="EMBL" id="QZFU01000019">
    <property type="protein sequence ID" value="RJO74905.1"/>
    <property type="molecule type" value="Genomic_DNA"/>
</dbReference>
<evidence type="ECO:0000256" key="2">
    <source>
        <dbReference type="ARBA" id="ARBA00023172"/>
    </source>
</evidence>
<organism evidence="5 6">
    <name type="scientific">Nocardia panacis</name>
    <dbReference type="NCBI Taxonomy" id="2340916"/>
    <lineage>
        <taxon>Bacteria</taxon>
        <taxon>Bacillati</taxon>
        <taxon>Actinomycetota</taxon>
        <taxon>Actinomycetes</taxon>
        <taxon>Mycobacteriales</taxon>
        <taxon>Nocardiaceae</taxon>
        <taxon>Nocardia</taxon>
    </lineage>
</organism>
<evidence type="ECO:0000313" key="6">
    <source>
        <dbReference type="Proteomes" id="UP000266677"/>
    </source>
</evidence>
<keyword evidence="1" id="KW-0238">DNA-binding</keyword>
<dbReference type="Gene3D" id="3.40.50.1390">
    <property type="entry name" value="Resolvase, N-terminal catalytic domain"/>
    <property type="match status" value="1"/>
</dbReference>
<dbReference type="InterPro" id="IPR006119">
    <property type="entry name" value="Resolv_N"/>
</dbReference>
<dbReference type="Pfam" id="PF00239">
    <property type="entry name" value="Resolvase"/>
    <property type="match status" value="1"/>
</dbReference>
<feature type="coiled-coil region" evidence="3">
    <location>
        <begin position="370"/>
        <end position="420"/>
    </location>
</feature>
<proteinExistence type="predicted"/>
<dbReference type="Gene3D" id="3.90.1750.20">
    <property type="entry name" value="Putative Large Serine Recombinase, Chain B, Domain 2"/>
    <property type="match status" value="1"/>
</dbReference>
<feature type="domain" description="Recombinase" evidence="4">
    <location>
        <begin position="162"/>
        <end position="289"/>
    </location>
</feature>
<dbReference type="SUPFAM" id="SSF53041">
    <property type="entry name" value="Resolvase-like"/>
    <property type="match status" value="1"/>
</dbReference>
<dbReference type="InterPro" id="IPR036162">
    <property type="entry name" value="Resolvase-like_N_sf"/>
</dbReference>
<evidence type="ECO:0000256" key="1">
    <source>
        <dbReference type="ARBA" id="ARBA00023125"/>
    </source>
</evidence>
<dbReference type="Proteomes" id="UP000266677">
    <property type="component" value="Unassembled WGS sequence"/>
</dbReference>
<dbReference type="InterPro" id="IPR050639">
    <property type="entry name" value="SSR_resolvase"/>
</dbReference>
<accession>A0A3A4KA69</accession>
<dbReference type="AlphaFoldDB" id="A0A3A4KA69"/>
<dbReference type="CDD" id="cd00338">
    <property type="entry name" value="Ser_Recombinase"/>
    <property type="match status" value="1"/>
</dbReference>
<reference evidence="5 6" key="1">
    <citation type="submission" date="2018-09" db="EMBL/GenBank/DDBJ databases">
        <title>YIM PH21274 draft genome.</title>
        <authorList>
            <person name="Miao C."/>
        </authorList>
    </citation>
    <scope>NUCLEOTIDE SEQUENCE [LARGE SCALE GENOMIC DNA]</scope>
    <source>
        <strain evidence="5 6">YIM PH 21724</strain>
    </source>
</reference>
<dbReference type="GO" id="GO:0003677">
    <property type="term" value="F:DNA binding"/>
    <property type="evidence" value="ECO:0007669"/>
    <property type="project" value="UniProtKB-KW"/>
</dbReference>
<sequence length="494" mass="55294">MTAGSKKVLGRLRLSRSTEESTSLERQREIIQQWADTQGHTVIGWAEDLDVSRSVDPFVTPGLGPWFKPEHLHEWDIVACWRLDRLATGSIYLNKVMAWCFEYEKTLVSVTENFDLSTWVGRLIANVIAGVAEGELEAIKERTRGSRKKLVTDGRWFGGKPTYGYRAVRSGDGWCLEPDPESAPVLRRIVDKAIAGETALAIARQLTEEGVLSPSDFIRHRRCEPTKGTKWSPSTLLDMLKSKSILGQVIHNGNIVRDSSGQPVQVGPPLISAENFSRLQAALAQRAIVQVNKRIDASPLLGVLVCGVCGSNLMYQRQHDKRNGNTRRYYRCEKQCTQQLRAGEVEEMVHTEFIEQLGDIEVLERVYVPAENHQVELEQANQALDELMALVPTVNSQSGRQRLTKQIAAIDAQIQELEQLPMSEARWEYRPTGKTYAEIWAESDTQGRRQLLVKSGIKLSAKLEGRSRGQGGAFYGNLMIPGDILSRMNGGSQK</sequence>
<keyword evidence="3" id="KW-0175">Coiled coil</keyword>
<dbReference type="GO" id="GO:0000150">
    <property type="term" value="F:DNA strand exchange activity"/>
    <property type="evidence" value="ECO:0007669"/>
    <property type="project" value="InterPro"/>
</dbReference>
<evidence type="ECO:0000259" key="4">
    <source>
        <dbReference type="PROSITE" id="PS51737"/>
    </source>
</evidence>
<dbReference type="RefSeq" id="WP_120041692.1">
    <property type="nucleotide sequence ID" value="NZ_QZFU01000019.1"/>
</dbReference>
<dbReference type="OrthoDB" id="4367319at2"/>
<dbReference type="Pfam" id="PF13408">
    <property type="entry name" value="Zn_ribbon_recom"/>
    <property type="match status" value="1"/>
</dbReference>
<protein>
    <submittedName>
        <fullName evidence="5">Recombinase family protein</fullName>
    </submittedName>
</protein>
<dbReference type="Pfam" id="PF07508">
    <property type="entry name" value="Recombinase"/>
    <property type="match status" value="1"/>
</dbReference>
<dbReference type="SMART" id="SM00857">
    <property type="entry name" value="Resolvase"/>
    <property type="match status" value="1"/>
</dbReference>
<keyword evidence="2" id="KW-0233">DNA recombination</keyword>